<dbReference type="EMBL" id="JBHSLD010000007">
    <property type="protein sequence ID" value="MFC5380499.1"/>
    <property type="molecule type" value="Genomic_DNA"/>
</dbReference>
<gene>
    <name evidence="4" type="ORF">ACFPJ6_06835</name>
</gene>
<dbReference type="Gene3D" id="3.90.226.10">
    <property type="entry name" value="2-enoyl-CoA Hydratase, Chain A, domain 1"/>
    <property type="match status" value="1"/>
</dbReference>
<keyword evidence="5" id="KW-1185">Reference proteome</keyword>
<dbReference type="InterPro" id="IPR001753">
    <property type="entry name" value="Enoyl-CoA_hydra/iso"/>
</dbReference>
<evidence type="ECO:0000256" key="3">
    <source>
        <dbReference type="ARBA" id="ARBA00023239"/>
    </source>
</evidence>
<evidence type="ECO:0000256" key="1">
    <source>
        <dbReference type="ARBA" id="ARBA00005254"/>
    </source>
</evidence>
<dbReference type="InterPro" id="IPR014748">
    <property type="entry name" value="Enoyl-CoA_hydra_C"/>
</dbReference>
<dbReference type="Pfam" id="PF00378">
    <property type="entry name" value="ECH_1"/>
    <property type="match status" value="1"/>
</dbReference>
<evidence type="ECO:0000256" key="2">
    <source>
        <dbReference type="ARBA" id="ARBA00023098"/>
    </source>
</evidence>
<organism evidence="4 5">
    <name type="scientific">Aquipuribacter nitratireducens</name>
    <dbReference type="NCBI Taxonomy" id="650104"/>
    <lineage>
        <taxon>Bacteria</taxon>
        <taxon>Bacillati</taxon>
        <taxon>Actinomycetota</taxon>
        <taxon>Actinomycetes</taxon>
        <taxon>Micrococcales</taxon>
        <taxon>Intrasporangiaceae</taxon>
        <taxon>Aquipuribacter</taxon>
    </lineage>
</organism>
<evidence type="ECO:0000313" key="4">
    <source>
        <dbReference type="EMBL" id="MFC5380499.1"/>
    </source>
</evidence>
<dbReference type="PANTHER" id="PTHR11941">
    <property type="entry name" value="ENOYL-COA HYDRATASE-RELATED"/>
    <property type="match status" value="1"/>
</dbReference>
<evidence type="ECO:0000313" key="5">
    <source>
        <dbReference type="Proteomes" id="UP001596122"/>
    </source>
</evidence>
<protein>
    <submittedName>
        <fullName evidence="4">Enoyl-CoA hydratase/isomerase family protein</fullName>
    </submittedName>
</protein>
<dbReference type="SUPFAM" id="SSF52096">
    <property type="entry name" value="ClpP/crotonase"/>
    <property type="match status" value="1"/>
</dbReference>
<comment type="similarity">
    <text evidence="1">Belongs to the enoyl-CoA hydratase/isomerase family.</text>
</comment>
<keyword evidence="3" id="KW-0456">Lyase</keyword>
<dbReference type="PANTHER" id="PTHR11941:SF169">
    <property type="entry name" value="(7AS)-7A-METHYL-1,5-DIOXO-2,3,5,6,7,7A-HEXAHYDRO-1H-INDENE-CARBOXYL-COA HYDROLASE"/>
    <property type="match status" value="1"/>
</dbReference>
<dbReference type="CDD" id="cd06558">
    <property type="entry name" value="crotonase-like"/>
    <property type="match status" value="1"/>
</dbReference>
<sequence length="283" mass="28706">MPDVETLACGPHVQWETAPHDPAHGDPHAGAGDADWVIGTVRLVRPPMNPIGASIRDGVAEAVRHARADARVRGVVVTGGDVFAAGADIKEMAGMGMRDVLRLAADLQGALDDVAGLPVPTVAAVSGFALGGGFELALACDHRVLDEGARVGLPEITLGLVPGAGGTQRLARLVGPGRAKDLVWTGRMVNAAEALELGLADEVAPAGTAETAARARLARYATAAQVAVAAAKQAVDAGLDGSLAEGLQLERGLFAGLFGTRDAQAGLRSFVEQGPGKAVFEGS</sequence>
<name>A0ABW0GL04_9MICO</name>
<comment type="caution">
    <text evidence="4">The sequence shown here is derived from an EMBL/GenBank/DDBJ whole genome shotgun (WGS) entry which is preliminary data.</text>
</comment>
<dbReference type="Gene3D" id="1.10.12.10">
    <property type="entry name" value="Lyase 2-enoyl-coa Hydratase, Chain A, domain 2"/>
    <property type="match status" value="1"/>
</dbReference>
<dbReference type="RefSeq" id="WP_340268148.1">
    <property type="nucleotide sequence ID" value="NZ_JBBEOG010000002.1"/>
</dbReference>
<keyword evidence="2" id="KW-0443">Lipid metabolism</keyword>
<proteinExistence type="inferred from homology"/>
<reference evidence="5" key="1">
    <citation type="journal article" date="2019" name="Int. J. Syst. Evol. Microbiol.">
        <title>The Global Catalogue of Microorganisms (GCM) 10K type strain sequencing project: providing services to taxonomists for standard genome sequencing and annotation.</title>
        <authorList>
            <consortium name="The Broad Institute Genomics Platform"/>
            <consortium name="The Broad Institute Genome Sequencing Center for Infectious Disease"/>
            <person name="Wu L."/>
            <person name="Ma J."/>
        </authorList>
    </citation>
    <scope>NUCLEOTIDE SEQUENCE [LARGE SCALE GENOMIC DNA]</scope>
    <source>
        <strain evidence="5">CCUG 43114</strain>
    </source>
</reference>
<dbReference type="Proteomes" id="UP001596122">
    <property type="component" value="Unassembled WGS sequence"/>
</dbReference>
<accession>A0ABW0GL04</accession>
<dbReference type="InterPro" id="IPR029045">
    <property type="entry name" value="ClpP/crotonase-like_dom_sf"/>
</dbReference>